<keyword evidence="1" id="KW-0808">Transferase</keyword>
<dbReference type="PANTHER" id="PTHR42774">
    <property type="entry name" value="PHOSPHOTRANSFERASE SYSTEM TRANSPORT PROTEIN"/>
    <property type="match status" value="1"/>
</dbReference>
<dbReference type="InterPro" id="IPR011611">
    <property type="entry name" value="PfkB_dom"/>
</dbReference>
<evidence type="ECO:0000256" key="1">
    <source>
        <dbReference type="ARBA" id="ARBA00022679"/>
    </source>
</evidence>
<dbReference type="GO" id="GO:0016301">
    <property type="term" value="F:kinase activity"/>
    <property type="evidence" value="ECO:0007669"/>
    <property type="project" value="UniProtKB-KW"/>
</dbReference>
<dbReference type="Proteomes" id="UP000799757">
    <property type="component" value="Unassembled WGS sequence"/>
</dbReference>
<protein>
    <submittedName>
        <fullName evidence="4">Ribokinase-like protein</fullName>
    </submittedName>
</protein>
<dbReference type="InterPro" id="IPR002173">
    <property type="entry name" value="Carboh/pur_kinase_PfkB_CS"/>
</dbReference>
<keyword evidence="5" id="KW-1185">Reference proteome</keyword>
<dbReference type="Pfam" id="PF00294">
    <property type="entry name" value="PfkB"/>
    <property type="match status" value="1"/>
</dbReference>
<name>A0A6A6X7L6_9PLEO</name>
<feature type="domain" description="Carbohydrate kinase PfkB" evidence="3">
    <location>
        <begin position="2"/>
        <end position="317"/>
    </location>
</feature>
<dbReference type="PANTHER" id="PTHR42774:SF3">
    <property type="entry name" value="KETOHEXOKINASE"/>
    <property type="match status" value="1"/>
</dbReference>
<evidence type="ECO:0000259" key="3">
    <source>
        <dbReference type="Pfam" id="PF00294"/>
    </source>
</evidence>
<dbReference type="OrthoDB" id="204058at2759"/>
<reference evidence="4" key="1">
    <citation type="journal article" date="2020" name="Stud. Mycol.">
        <title>101 Dothideomycetes genomes: a test case for predicting lifestyles and emergence of pathogens.</title>
        <authorList>
            <person name="Haridas S."/>
            <person name="Albert R."/>
            <person name="Binder M."/>
            <person name="Bloem J."/>
            <person name="Labutti K."/>
            <person name="Salamov A."/>
            <person name="Andreopoulos B."/>
            <person name="Baker S."/>
            <person name="Barry K."/>
            <person name="Bills G."/>
            <person name="Bluhm B."/>
            <person name="Cannon C."/>
            <person name="Castanera R."/>
            <person name="Culley D."/>
            <person name="Daum C."/>
            <person name="Ezra D."/>
            <person name="Gonzalez J."/>
            <person name="Henrissat B."/>
            <person name="Kuo A."/>
            <person name="Liang C."/>
            <person name="Lipzen A."/>
            <person name="Lutzoni F."/>
            <person name="Magnuson J."/>
            <person name="Mondo S."/>
            <person name="Nolan M."/>
            <person name="Ohm R."/>
            <person name="Pangilinan J."/>
            <person name="Park H.-J."/>
            <person name="Ramirez L."/>
            <person name="Alfaro M."/>
            <person name="Sun H."/>
            <person name="Tritt A."/>
            <person name="Yoshinaga Y."/>
            <person name="Zwiers L.-H."/>
            <person name="Turgeon B."/>
            <person name="Goodwin S."/>
            <person name="Spatafora J."/>
            <person name="Crous P."/>
            <person name="Grigoriev I."/>
        </authorList>
    </citation>
    <scope>NUCLEOTIDE SEQUENCE</scope>
    <source>
        <strain evidence="4">CBS 109.77</strain>
    </source>
</reference>
<sequence length="331" mass="37104">MNIVCVGAVYIDTILTVPHYPVEDQKLRASKRTRRRGGNCGNTLEVFQQLLQFLLNSSSPPKLHLLAILPAKDSIDTKLISKSLEKQQLRLESACIYRSEFQEAASSYIIKNENKSSRTIVSINELPEMTVMEFIAKAEDISANAETTKMWYHFEGRIPEVTCPCVEWLRKLPERQDVTISIELEKPERIGLKDVVPHANVVFYSKLWATALGYSDPRSFLEAQISSARDGAVLCCTWGSGGATVVRKSLLPNGDHKWESVKAWTSQDPQHSIVDTIGAGDTFVAGMLFALTCSRERSLKQKLVFANELAGRKVIQEGFDDLTMQMRGYNT</sequence>
<keyword evidence="2 4" id="KW-0418">Kinase</keyword>
<dbReference type="SUPFAM" id="SSF53613">
    <property type="entry name" value="Ribokinase-like"/>
    <property type="match status" value="1"/>
</dbReference>
<organism evidence="4 5">
    <name type="scientific">Melanomma pulvis-pyrius CBS 109.77</name>
    <dbReference type="NCBI Taxonomy" id="1314802"/>
    <lineage>
        <taxon>Eukaryota</taxon>
        <taxon>Fungi</taxon>
        <taxon>Dikarya</taxon>
        <taxon>Ascomycota</taxon>
        <taxon>Pezizomycotina</taxon>
        <taxon>Dothideomycetes</taxon>
        <taxon>Pleosporomycetidae</taxon>
        <taxon>Pleosporales</taxon>
        <taxon>Melanommataceae</taxon>
        <taxon>Melanomma</taxon>
    </lineage>
</organism>
<dbReference type="InterPro" id="IPR029056">
    <property type="entry name" value="Ribokinase-like"/>
</dbReference>
<gene>
    <name evidence="4" type="ORF">K505DRAFT_363042</name>
</gene>
<evidence type="ECO:0000256" key="2">
    <source>
        <dbReference type="ARBA" id="ARBA00022777"/>
    </source>
</evidence>
<evidence type="ECO:0000313" key="5">
    <source>
        <dbReference type="Proteomes" id="UP000799757"/>
    </source>
</evidence>
<evidence type="ECO:0000313" key="4">
    <source>
        <dbReference type="EMBL" id="KAF2792278.1"/>
    </source>
</evidence>
<dbReference type="InterPro" id="IPR052562">
    <property type="entry name" value="Ketohexokinase-related"/>
</dbReference>
<dbReference type="PROSITE" id="PS00584">
    <property type="entry name" value="PFKB_KINASES_2"/>
    <property type="match status" value="1"/>
</dbReference>
<proteinExistence type="predicted"/>
<dbReference type="AlphaFoldDB" id="A0A6A6X7L6"/>
<accession>A0A6A6X7L6</accession>
<dbReference type="EMBL" id="MU001977">
    <property type="protein sequence ID" value="KAF2792278.1"/>
    <property type="molecule type" value="Genomic_DNA"/>
</dbReference>
<dbReference type="Gene3D" id="3.40.1190.20">
    <property type="match status" value="1"/>
</dbReference>